<dbReference type="CDD" id="cd00130">
    <property type="entry name" value="PAS"/>
    <property type="match status" value="2"/>
</dbReference>
<evidence type="ECO:0000259" key="1">
    <source>
        <dbReference type="PROSITE" id="PS50112"/>
    </source>
</evidence>
<dbReference type="Gene3D" id="3.30.450.20">
    <property type="entry name" value="PAS domain"/>
    <property type="match status" value="3"/>
</dbReference>
<dbReference type="CDD" id="cd01948">
    <property type="entry name" value="EAL"/>
    <property type="match status" value="1"/>
</dbReference>
<keyword evidence="6" id="KW-1185">Reference proteome</keyword>
<proteinExistence type="predicted"/>
<name>A0ABS0XUQ1_9SPHN</name>
<evidence type="ECO:0000259" key="2">
    <source>
        <dbReference type="PROSITE" id="PS50113"/>
    </source>
</evidence>
<dbReference type="InterPro" id="IPR000014">
    <property type="entry name" value="PAS"/>
</dbReference>
<dbReference type="Proteomes" id="UP000640426">
    <property type="component" value="Unassembled WGS sequence"/>
</dbReference>
<dbReference type="InterPro" id="IPR013655">
    <property type="entry name" value="PAS_fold_3"/>
</dbReference>
<evidence type="ECO:0000259" key="3">
    <source>
        <dbReference type="PROSITE" id="PS50883"/>
    </source>
</evidence>
<dbReference type="InterPro" id="IPR052155">
    <property type="entry name" value="Biofilm_reg_signaling"/>
</dbReference>
<dbReference type="SMART" id="SM00267">
    <property type="entry name" value="GGDEF"/>
    <property type="match status" value="1"/>
</dbReference>
<dbReference type="Gene3D" id="3.20.20.450">
    <property type="entry name" value="EAL domain"/>
    <property type="match status" value="1"/>
</dbReference>
<dbReference type="PROSITE" id="PS50883">
    <property type="entry name" value="EAL"/>
    <property type="match status" value="1"/>
</dbReference>
<feature type="domain" description="GGDEF" evidence="4">
    <location>
        <begin position="434"/>
        <end position="566"/>
    </location>
</feature>
<feature type="domain" description="PAC" evidence="2">
    <location>
        <begin position="349"/>
        <end position="402"/>
    </location>
</feature>
<reference evidence="6" key="1">
    <citation type="submission" date="2020-12" db="EMBL/GenBank/DDBJ databases">
        <title>Hymenobacter sp.</title>
        <authorList>
            <person name="Kim M.K."/>
        </authorList>
    </citation>
    <scope>NUCLEOTIDE SEQUENCE [LARGE SCALE GENOMIC DNA]</scope>
    <source>
        <strain evidence="6">BT553</strain>
    </source>
</reference>
<evidence type="ECO:0000259" key="4">
    <source>
        <dbReference type="PROSITE" id="PS50887"/>
    </source>
</evidence>
<dbReference type="InterPro" id="IPR029787">
    <property type="entry name" value="Nucleotide_cyclase"/>
</dbReference>
<sequence length="831" mass="91266">MNEHIATITQPAASSSRHATSQDALSAALRLAGVGVVTRDRHGKITEANAVFINLVGRPHSEVLGTCDVHLMHPVDGLRFAELYRANLATGSSFEAEIRYLTPANVVVWCVTHSSFARDGIGRVTSSVMVVRDVTSDRLATVSFSETEEDARYVIELSPQINWTATPDGMIERVNPRWAEITGADLCTALGEQWIEKLHPDDVANATAAWMASVKTKVPVDIEYRLSTHDGGHRWVRARASARLDEQGDVVRWYGTLEDINDRKLTEHALRDSEERFRLAAQAAGIGIWDYNALDDRREWSDEFKAMLGLPADAASAVATALACVVPDDRHNLQALISAVEAGDSGHRFETMVRIRRSDTGEERWMKTGGWRIEAPSGKLGRVLVTIRDVTEERTVEERIRWTASHDAMTGLPNRAAFGEKLEQAIARATYSETNVALALFDVDHLKETNDTIGHDAGDRLLQTAADRLRLAFGERCTLARLGGDEFAGIFEASDDLDMSAQVQAALEALREAFTHDGRILDCQSTAGGSVFPIHGTTAAELLKSADIALYAAKARHRGGLLTFKPEMRADLQRRSSMISIARDAAREDRIIPYYQPKVVLGSNRIFGFEALLRWHSPQLGLQLPGTIAAAFEDLDLAIAMSERMLTQIVEDMRRWLDEGVDFGRIAVNLSPAEFRQDALVPRILDRLHKSGVPTSRLELEVTETVFLGRDAETVAHALEAFSQAGIKIALDDFGTGFASLTHLKTFPVDVIKIDRSFVSNLDGDAGDAAIVDAVVGLGRRLGMEVVAEGVETSVQAQYLRDCGCEYGQGYLFGKAAPAIMVKDMLQNARN</sequence>
<dbReference type="PROSITE" id="PS50113">
    <property type="entry name" value="PAC"/>
    <property type="match status" value="3"/>
</dbReference>
<feature type="domain" description="PAC" evidence="2">
    <location>
        <begin position="220"/>
        <end position="272"/>
    </location>
</feature>
<dbReference type="PANTHER" id="PTHR44757:SF2">
    <property type="entry name" value="BIOFILM ARCHITECTURE MAINTENANCE PROTEIN MBAA"/>
    <property type="match status" value="1"/>
</dbReference>
<dbReference type="InterPro" id="IPR000160">
    <property type="entry name" value="GGDEF_dom"/>
</dbReference>
<dbReference type="Pfam" id="PF08447">
    <property type="entry name" value="PAS_3"/>
    <property type="match status" value="2"/>
</dbReference>
<dbReference type="PANTHER" id="PTHR44757">
    <property type="entry name" value="DIGUANYLATE CYCLASE DGCP"/>
    <property type="match status" value="1"/>
</dbReference>
<dbReference type="SUPFAM" id="SSF55785">
    <property type="entry name" value="PYP-like sensor domain (PAS domain)"/>
    <property type="match status" value="3"/>
</dbReference>
<dbReference type="SMART" id="SM00052">
    <property type="entry name" value="EAL"/>
    <property type="match status" value="1"/>
</dbReference>
<organism evidence="5 6">
    <name type="scientific">Sphingomonas mollis</name>
    <dbReference type="NCBI Taxonomy" id="2795726"/>
    <lineage>
        <taxon>Bacteria</taxon>
        <taxon>Pseudomonadati</taxon>
        <taxon>Pseudomonadota</taxon>
        <taxon>Alphaproteobacteria</taxon>
        <taxon>Sphingomonadales</taxon>
        <taxon>Sphingomonadaceae</taxon>
        <taxon>Sphingomonas</taxon>
    </lineage>
</organism>
<feature type="domain" description="PAS" evidence="1">
    <location>
        <begin position="21"/>
        <end position="91"/>
    </location>
</feature>
<comment type="caution">
    <text evidence="5">The sequence shown here is derived from an EMBL/GenBank/DDBJ whole genome shotgun (WGS) entry which is preliminary data.</text>
</comment>
<dbReference type="Gene3D" id="3.30.70.270">
    <property type="match status" value="1"/>
</dbReference>
<dbReference type="SMART" id="SM00086">
    <property type="entry name" value="PAC"/>
    <property type="match status" value="3"/>
</dbReference>
<dbReference type="CDD" id="cd01949">
    <property type="entry name" value="GGDEF"/>
    <property type="match status" value="1"/>
</dbReference>
<dbReference type="EMBL" id="JAELXS010000024">
    <property type="protein sequence ID" value="MBJ6123771.1"/>
    <property type="molecule type" value="Genomic_DNA"/>
</dbReference>
<protein>
    <submittedName>
        <fullName evidence="5">EAL domain-containing protein</fullName>
    </submittedName>
</protein>
<dbReference type="PROSITE" id="PS50112">
    <property type="entry name" value="PAS"/>
    <property type="match status" value="1"/>
</dbReference>
<dbReference type="InterPro" id="IPR035919">
    <property type="entry name" value="EAL_sf"/>
</dbReference>
<dbReference type="SMART" id="SM00091">
    <property type="entry name" value="PAS"/>
    <property type="match status" value="3"/>
</dbReference>
<dbReference type="PROSITE" id="PS50887">
    <property type="entry name" value="GGDEF"/>
    <property type="match status" value="1"/>
</dbReference>
<feature type="domain" description="PAC" evidence="2">
    <location>
        <begin position="94"/>
        <end position="146"/>
    </location>
</feature>
<evidence type="ECO:0000313" key="5">
    <source>
        <dbReference type="EMBL" id="MBJ6123771.1"/>
    </source>
</evidence>
<dbReference type="SUPFAM" id="SSF141868">
    <property type="entry name" value="EAL domain-like"/>
    <property type="match status" value="1"/>
</dbReference>
<dbReference type="InterPro" id="IPR013767">
    <property type="entry name" value="PAS_fold"/>
</dbReference>
<dbReference type="NCBIfam" id="TIGR00254">
    <property type="entry name" value="GGDEF"/>
    <property type="match status" value="1"/>
</dbReference>
<dbReference type="InterPro" id="IPR043128">
    <property type="entry name" value="Rev_trsase/Diguanyl_cyclase"/>
</dbReference>
<dbReference type="InterPro" id="IPR035965">
    <property type="entry name" value="PAS-like_dom_sf"/>
</dbReference>
<gene>
    <name evidence="5" type="ORF">JAO74_18545</name>
</gene>
<dbReference type="Pfam" id="PF00563">
    <property type="entry name" value="EAL"/>
    <property type="match status" value="1"/>
</dbReference>
<accession>A0ABS0XUQ1</accession>
<feature type="domain" description="EAL" evidence="3">
    <location>
        <begin position="575"/>
        <end position="830"/>
    </location>
</feature>
<dbReference type="InterPro" id="IPR001610">
    <property type="entry name" value="PAC"/>
</dbReference>
<dbReference type="InterPro" id="IPR000700">
    <property type="entry name" value="PAS-assoc_C"/>
</dbReference>
<dbReference type="Pfam" id="PF00989">
    <property type="entry name" value="PAS"/>
    <property type="match status" value="1"/>
</dbReference>
<dbReference type="InterPro" id="IPR001633">
    <property type="entry name" value="EAL_dom"/>
</dbReference>
<dbReference type="SUPFAM" id="SSF55073">
    <property type="entry name" value="Nucleotide cyclase"/>
    <property type="match status" value="1"/>
</dbReference>
<evidence type="ECO:0000313" key="6">
    <source>
        <dbReference type="Proteomes" id="UP000640426"/>
    </source>
</evidence>
<dbReference type="Pfam" id="PF00990">
    <property type="entry name" value="GGDEF"/>
    <property type="match status" value="1"/>
</dbReference>
<dbReference type="NCBIfam" id="TIGR00229">
    <property type="entry name" value="sensory_box"/>
    <property type="match status" value="3"/>
</dbReference>